<sequence>MVSDSELVTRLREILRSSDLNTATAGSIRRQLEEEFGVSLNDKRVFIREQIDVFIHAHFSEPQNEKEDEEEEDDGNEEQEEENENDKKEDNDEAQSEVDEEEEQEVDESDEEGSKKKRSGKMDKNVKRKAGGFGKPSALSPQLQELVGEPELARTEVVKRIWAYIREKNLQNPSNKKKIICDDILRGIFQVDTVDMFKMNKLLSKHIWPIETEDATPVTSSSKAMRKKQGRQEVVDEPKQKVKRQKGQTSTSGFLAPLQLSDALVKFIGTGEIELSRSDVVKRMWKYIKENELQDPNDKRKVICDDKLKELFKLDSFNGFTMTKHLTAHFIKSG</sequence>
<comment type="caution">
    <text evidence="1">The sequence shown here is derived from an EMBL/GenBank/DDBJ whole genome shotgun (WGS) entry which is preliminary data.</text>
</comment>
<dbReference type="Proteomes" id="UP001060085">
    <property type="component" value="Linkage Group LG05"/>
</dbReference>
<evidence type="ECO:0000313" key="2">
    <source>
        <dbReference type="Proteomes" id="UP001060085"/>
    </source>
</evidence>
<organism evidence="1 2">
    <name type="scientific">Catharanthus roseus</name>
    <name type="common">Madagascar periwinkle</name>
    <name type="synonym">Vinca rosea</name>
    <dbReference type="NCBI Taxonomy" id="4058"/>
    <lineage>
        <taxon>Eukaryota</taxon>
        <taxon>Viridiplantae</taxon>
        <taxon>Streptophyta</taxon>
        <taxon>Embryophyta</taxon>
        <taxon>Tracheophyta</taxon>
        <taxon>Spermatophyta</taxon>
        <taxon>Magnoliopsida</taxon>
        <taxon>eudicotyledons</taxon>
        <taxon>Gunneridae</taxon>
        <taxon>Pentapetalae</taxon>
        <taxon>asterids</taxon>
        <taxon>lamiids</taxon>
        <taxon>Gentianales</taxon>
        <taxon>Apocynaceae</taxon>
        <taxon>Rauvolfioideae</taxon>
        <taxon>Vinceae</taxon>
        <taxon>Catharanthinae</taxon>
        <taxon>Catharanthus</taxon>
    </lineage>
</organism>
<reference evidence="2" key="1">
    <citation type="journal article" date="2023" name="Nat. Plants">
        <title>Single-cell RNA sequencing provides a high-resolution roadmap for understanding the multicellular compartmentation of specialized metabolism.</title>
        <authorList>
            <person name="Sun S."/>
            <person name="Shen X."/>
            <person name="Li Y."/>
            <person name="Li Y."/>
            <person name="Wang S."/>
            <person name="Li R."/>
            <person name="Zhang H."/>
            <person name="Shen G."/>
            <person name="Guo B."/>
            <person name="Wei J."/>
            <person name="Xu J."/>
            <person name="St-Pierre B."/>
            <person name="Chen S."/>
            <person name="Sun C."/>
        </authorList>
    </citation>
    <scope>NUCLEOTIDE SEQUENCE [LARGE SCALE GENOMIC DNA]</scope>
</reference>
<gene>
    <name evidence="1" type="ORF">M9H77_20369</name>
</gene>
<proteinExistence type="predicted"/>
<protein>
    <submittedName>
        <fullName evidence="1">Uncharacterized protein</fullName>
    </submittedName>
</protein>
<dbReference type="EMBL" id="CM044705">
    <property type="protein sequence ID" value="KAI5661046.1"/>
    <property type="molecule type" value="Genomic_DNA"/>
</dbReference>
<name>A0ACC0AK02_CATRO</name>
<accession>A0ACC0AK02</accession>
<evidence type="ECO:0000313" key="1">
    <source>
        <dbReference type="EMBL" id="KAI5661046.1"/>
    </source>
</evidence>
<keyword evidence="2" id="KW-1185">Reference proteome</keyword>